<dbReference type="EMBL" id="PIQH01000001">
    <property type="protein sequence ID" value="RUO81424.1"/>
    <property type="molecule type" value="Genomic_DNA"/>
</dbReference>
<organism evidence="2 3">
    <name type="scientific">Idiomarina tyrosinivorans</name>
    <dbReference type="NCBI Taxonomy" id="1445662"/>
    <lineage>
        <taxon>Bacteria</taxon>
        <taxon>Pseudomonadati</taxon>
        <taxon>Pseudomonadota</taxon>
        <taxon>Gammaproteobacteria</taxon>
        <taxon>Alteromonadales</taxon>
        <taxon>Idiomarinaceae</taxon>
        <taxon>Idiomarina</taxon>
    </lineage>
</organism>
<feature type="domain" description="TIR" evidence="1">
    <location>
        <begin position="19"/>
        <end position="161"/>
    </location>
</feature>
<dbReference type="InterPro" id="IPR035897">
    <property type="entry name" value="Toll_tir_struct_dom_sf"/>
</dbReference>
<evidence type="ECO:0000259" key="1">
    <source>
        <dbReference type="PROSITE" id="PS50104"/>
    </source>
</evidence>
<dbReference type="SMART" id="SM00255">
    <property type="entry name" value="TIR"/>
    <property type="match status" value="1"/>
</dbReference>
<gene>
    <name evidence="2" type="ORF">CWI84_01305</name>
</gene>
<reference evidence="2 3" key="1">
    <citation type="journal article" date="2011" name="Front. Microbiol.">
        <title>Genomic signatures of strain selection and enhancement in Bacillus atrophaeus var. globigii, a historical biowarfare simulant.</title>
        <authorList>
            <person name="Gibbons H.S."/>
            <person name="Broomall S.M."/>
            <person name="McNew L.A."/>
            <person name="Daligault H."/>
            <person name="Chapman C."/>
            <person name="Bruce D."/>
            <person name="Karavis M."/>
            <person name="Krepps M."/>
            <person name="McGregor P.A."/>
            <person name="Hong C."/>
            <person name="Park K.H."/>
            <person name="Akmal A."/>
            <person name="Feldman A."/>
            <person name="Lin J.S."/>
            <person name="Chang W.E."/>
            <person name="Higgs B.W."/>
            <person name="Demirev P."/>
            <person name="Lindquist J."/>
            <person name="Liem A."/>
            <person name="Fochler E."/>
            <person name="Read T.D."/>
            <person name="Tapia R."/>
            <person name="Johnson S."/>
            <person name="Bishop-Lilly K.A."/>
            <person name="Detter C."/>
            <person name="Han C."/>
            <person name="Sozhamannan S."/>
            <person name="Rosenzweig C.N."/>
            <person name="Skowronski E.W."/>
        </authorList>
    </citation>
    <scope>NUCLEOTIDE SEQUENCE [LARGE SCALE GENOMIC DNA]</scope>
    <source>
        <strain evidence="2 3">CC-PW-9</strain>
    </source>
</reference>
<keyword evidence="3" id="KW-1185">Reference proteome</keyword>
<dbReference type="AlphaFoldDB" id="A0A432ZU04"/>
<dbReference type="SUPFAM" id="SSF52200">
    <property type="entry name" value="Toll/Interleukin receptor TIR domain"/>
    <property type="match status" value="1"/>
</dbReference>
<sequence length="166" mass="18926">MHCSGRAAECGVSFQKGSGMIEIFFSYAHEDEQLMDEVRRQMIVYEQEGYLLKWYDRMIPPGDQWKGTIDDRLRDAKVILLFLSPHFIDSRYCYEIEGQEALKRSASGEAVVIPVILRPCAWTASPYGELQALPTDGKPISTWDNIDIASLEVAESIFEKIKQIES</sequence>
<proteinExistence type="predicted"/>
<evidence type="ECO:0000313" key="2">
    <source>
        <dbReference type="EMBL" id="RUO81424.1"/>
    </source>
</evidence>
<comment type="caution">
    <text evidence="2">The sequence shown here is derived from an EMBL/GenBank/DDBJ whole genome shotgun (WGS) entry which is preliminary data.</text>
</comment>
<dbReference type="Pfam" id="PF13676">
    <property type="entry name" value="TIR_2"/>
    <property type="match status" value="1"/>
</dbReference>
<dbReference type="GO" id="GO:0007165">
    <property type="term" value="P:signal transduction"/>
    <property type="evidence" value="ECO:0007669"/>
    <property type="project" value="InterPro"/>
</dbReference>
<accession>A0A432ZU04</accession>
<dbReference type="InterPro" id="IPR000157">
    <property type="entry name" value="TIR_dom"/>
</dbReference>
<dbReference type="Gene3D" id="3.40.50.10140">
    <property type="entry name" value="Toll/interleukin-1 receptor homology (TIR) domain"/>
    <property type="match status" value="1"/>
</dbReference>
<dbReference type="Proteomes" id="UP000287996">
    <property type="component" value="Unassembled WGS sequence"/>
</dbReference>
<name>A0A432ZU04_9GAMM</name>
<protein>
    <recommendedName>
        <fullName evidence="1">TIR domain-containing protein</fullName>
    </recommendedName>
</protein>
<dbReference type="PROSITE" id="PS50104">
    <property type="entry name" value="TIR"/>
    <property type="match status" value="1"/>
</dbReference>
<evidence type="ECO:0000313" key="3">
    <source>
        <dbReference type="Proteomes" id="UP000287996"/>
    </source>
</evidence>